<dbReference type="SMART" id="SM00354">
    <property type="entry name" value="HTH_LACI"/>
    <property type="match status" value="1"/>
</dbReference>
<dbReference type="SUPFAM" id="SSF53822">
    <property type="entry name" value="Periplasmic binding protein-like I"/>
    <property type="match status" value="1"/>
</dbReference>
<dbReference type="InterPro" id="IPR028082">
    <property type="entry name" value="Peripla_BP_I"/>
</dbReference>
<keyword evidence="6" id="KW-1185">Reference proteome</keyword>
<proteinExistence type="predicted"/>
<evidence type="ECO:0000313" key="6">
    <source>
        <dbReference type="Proteomes" id="UP001200145"/>
    </source>
</evidence>
<dbReference type="RefSeq" id="WP_234864649.1">
    <property type="nucleotide sequence ID" value="NZ_JAKEVY010000001.1"/>
</dbReference>
<keyword evidence="3" id="KW-0804">Transcription</keyword>
<dbReference type="CDD" id="cd01392">
    <property type="entry name" value="HTH_LacI"/>
    <property type="match status" value="1"/>
</dbReference>
<dbReference type="Proteomes" id="UP001200145">
    <property type="component" value="Unassembled WGS sequence"/>
</dbReference>
<organism evidence="5 6">
    <name type="scientific">Flavihumibacter fluminis</name>
    <dbReference type="NCBI Taxonomy" id="2909236"/>
    <lineage>
        <taxon>Bacteria</taxon>
        <taxon>Pseudomonadati</taxon>
        <taxon>Bacteroidota</taxon>
        <taxon>Chitinophagia</taxon>
        <taxon>Chitinophagales</taxon>
        <taxon>Chitinophagaceae</taxon>
        <taxon>Flavihumibacter</taxon>
    </lineage>
</organism>
<evidence type="ECO:0000256" key="1">
    <source>
        <dbReference type="ARBA" id="ARBA00023015"/>
    </source>
</evidence>
<reference evidence="5 6" key="1">
    <citation type="submission" date="2022-01" db="EMBL/GenBank/DDBJ databases">
        <title>Flavihumibacter sp. nov., isolated from sediment of a river.</title>
        <authorList>
            <person name="Liu H."/>
        </authorList>
    </citation>
    <scope>NUCLEOTIDE SEQUENCE [LARGE SCALE GENOMIC DNA]</scope>
    <source>
        <strain evidence="5 6">RY-1</strain>
    </source>
</reference>
<dbReference type="InterPro" id="IPR000843">
    <property type="entry name" value="HTH_LacI"/>
</dbReference>
<accession>A0ABS9BEU5</accession>
<evidence type="ECO:0000259" key="4">
    <source>
        <dbReference type="PROSITE" id="PS50932"/>
    </source>
</evidence>
<keyword evidence="2" id="KW-0238">DNA-binding</keyword>
<protein>
    <submittedName>
        <fullName evidence="5">Substrate-binding domain-containing protein</fullName>
    </submittedName>
</protein>
<dbReference type="InterPro" id="IPR010982">
    <property type="entry name" value="Lambda_DNA-bd_dom_sf"/>
</dbReference>
<dbReference type="InterPro" id="IPR025997">
    <property type="entry name" value="SBP_2_dom"/>
</dbReference>
<dbReference type="Gene3D" id="3.40.50.2300">
    <property type="match status" value="2"/>
</dbReference>
<gene>
    <name evidence="5" type="ORF">L0U88_05735</name>
</gene>
<evidence type="ECO:0000256" key="3">
    <source>
        <dbReference type="ARBA" id="ARBA00023163"/>
    </source>
</evidence>
<evidence type="ECO:0000313" key="5">
    <source>
        <dbReference type="EMBL" id="MCF1714122.1"/>
    </source>
</evidence>
<feature type="domain" description="HTH lacI-type" evidence="4">
    <location>
        <begin position="9"/>
        <end position="63"/>
    </location>
</feature>
<dbReference type="Pfam" id="PF13407">
    <property type="entry name" value="Peripla_BP_4"/>
    <property type="match status" value="1"/>
</dbReference>
<dbReference type="PROSITE" id="PS00356">
    <property type="entry name" value="HTH_LACI_1"/>
    <property type="match status" value="1"/>
</dbReference>
<dbReference type="EMBL" id="JAKEVY010000001">
    <property type="protein sequence ID" value="MCF1714122.1"/>
    <property type="molecule type" value="Genomic_DNA"/>
</dbReference>
<keyword evidence="1" id="KW-0805">Transcription regulation</keyword>
<dbReference type="CDD" id="cd06307">
    <property type="entry name" value="PBP1_sugar_binding"/>
    <property type="match status" value="1"/>
</dbReference>
<dbReference type="Pfam" id="PF00356">
    <property type="entry name" value="LacI"/>
    <property type="match status" value="1"/>
</dbReference>
<dbReference type="PANTHER" id="PTHR30146">
    <property type="entry name" value="LACI-RELATED TRANSCRIPTIONAL REPRESSOR"/>
    <property type="match status" value="1"/>
</dbReference>
<comment type="caution">
    <text evidence="5">The sequence shown here is derived from an EMBL/GenBank/DDBJ whole genome shotgun (WGS) entry which is preliminary data.</text>
</comment>
<name>A0ABS9BEU5_9BACT</name>
<dbReference type="SUPFAM" id="SSF47413">
    <property type="entry name" value="lambda repressor-like DNA-binding domains"/>
    <property type="match status" value="1"/>
</dbReference>
<dbReference type="PROSITE" id="PS50932">
    <property type="entry name" value="HTH_LACI_2"/>
    <property type="match status" value="1"/>
</dbReference>
<dbReference type="PANTHER" id="PTHR30146:SF144">
    <property type="entry name" value="LACI-FAMILY TRANSCRIPTION REGULATOR"/>
    <property type="match status" value="1"/>
</dbReference>
<evidence type="ECO:0000256" key="2">
    <source>
        <dbReference type="ARBA" id="ARBA00023125"/>
    </source>
</evidence>
<sequence>MKKESEELVGVKEIARRANVSIATVDRVLHDRPGVSLKTKEKIQQIIKELNYQPNIVARTLASRKKLKFAIIIPASSEETSYWKAPLDGVLQAEQELRQYGISVEKYLFDQNNRKTFVKQSATLLQQKPDGILLAPMFVEESNQFMQQCREQSIPVVFINSDLPGQSGLAYFGPDLYQSGYLSAHLISYLVRPSDSILMLHITRELEMDHHLLRKEEGFRAYWQQQGYTHELITLHIGQTDTETIRHHISRQLKNSSIRVLFVTNSRVAAVAKVLEELDRTDLLLIGYDFLEDSIAYLKKNVIDFLICQKPQEQAYLGMMALYDKLVLNQPVKSVHFMPIDIITRENHLFYNN</sequence>
<dbReference type="Gene3D" id="1.10.260.40">
    <property type="entry name" value="lambda repressor-like DNA-binding domains"/>
    <property type="match status" value="1"/>
</dbReference>